<evidence type="ECO:0000313" key="2">
    <source>
        <dbReference type="EMBL" id="MFC6083540.1"/>
    </source>
</evidence>
<accession>A0ABW1NKU4</accession>
<dbReference type="EMBL" id="JBHSRF010000029">
    <property type="protein sequence ID" value="MFC6083540.1"/>
    <property type="molecule type" value="Genomic_DNA"/>
</dbReference>
<evidence type="ECO:0000256" key="1">
    <source>
        <dbReference type="SAM" id="Phobius"/>
    </source>
</evidence>
<protein>
    <recommendedName>
        <fullName evidence="4">DUF4760 domain-containing protein</fullName>
    </recommendedName>
</protein>
<name>A0ABW1NKU4_9ACTN</name>
<sequence>MAFSYPHSDEMGRALGQQLWAESIKAIPSLVVALLTLTVGWVVGNRLTAKWDERKKRRELDLQALGAFYAAYGNFTATWKLWDGGRSEQPSGEDFRREVLELAARAEGELESLLVRITAERTLSDRDCTLLGCFRQGFQSLRKSITAERSLRSRIRHPTTHQLVEIWWDSSGSAPYLAFKALSGHVADLLSKDLAPAAKPLASFEALAKITDNRWERTWVDETFRALQLQSPSWPPPA</sequence>
<evidence type="ECO:0000313" key="3">
    <source>
        <dbReference type="Proteomes" id="UP001596137"/>
    </source>
</evidence>
<dbReference type="Proteomes" id="UP001596137">
    <property type="component" value="Unassembled WGS sequence"/>
</dbReference>
<proteinExistence type="predicted"/>
<evidence type="ECO:0008006" key="4">
    <source>
        <dbReference type="Google" id="ProtNLM"/>
    </source>
</evidence>
<dbReference type="RefSeq" id="WP_380755606.1">
    <property type="nucleotide sequence ID" value="NZ_JBHSRF010000029.1"/>
</dbReference>
<comment type="caution">
    <text evidence="2">The sequence shown here is derived from an EMBL/GenBank/DDBJ whole genome shotgun (WGS) entry which is preliminary data.</text>
</comment>
<keyword evidence="3" id="KW-1185">Reference proteome</keyword>
<gene>
    <name evidence="2" type="ORF">ACFP1K_20385</name>
</gene>
<keyword evidence="1" id="KW-0812">Transmembrane</keyword>
<keyword evidence="1" id="KW-1133">Transmembrane helix</keyword>
<organism evidence="2 3">
    <name type="scientific">Sphaerisporangium aureirubrum</name>
    <dbReference type="NCBI Taxonomy" id="1544736"/>
    <lineage>
        <taxon>Bacteria</taxon>
        <taxon>Bacillati</taxon>
        <taxon>Actinomycetota</taxon>
        <taxon>Actinomycetes</taxon>
        <taxon>Streptosporangiales</taxon>
        <taxon>Streptosporangiaceae</taxon>
        <taxon>Sphaerisporangium</taxon>
    </lineage>
</organism>
<feature type="transmembrane region" description="Helical" evidence="1">
    <location>
        <begin position="26"/>
        <end position="48"/>
    </location>
</feature>
<keyword evidence="1" id="KW-0472">Membrane</keyword>
<reference evidence="3" key="1">
    <citation type="journal article" date="2019" name="Int. J. Syst. Evol. Microbiol.">
        <title>The Global Catalogue of Microorganisms (GCM) 10K type strain sequencing project: providing services to taxonomists for standard genome sequencing and annotation.</title>
        <authorList>
            <consortium name="The Broad Institute Genomics Platform"/>
            <consortium name="The Broad Institute Genome Sequencing Center for Infectious Disease"/>
            <person name="Wu L."/>
            <person name="Ma J."/>
        </authorList>
    </citation>
    <scope>NUCLEOTIDE SEQUENCE [LARGE SCALE GENOMIC DNA]</scope>
    <source>
        <strain evidence="3">JCM 30346</strain>
    </source>
</reference>